<comment type="subcellular location">
    <subcellularLocation>
        <location evidence="1">Membrane</location>
        <topology evidence="1">Multi-pass membrane protein</topology>
    </subcellularLocation>
</comment>
<feature type="transmembrane region" description="Helical" evidence="5">
    <location>
        <begin position="152"/>
        <end position="170"/>
    </location>
</feature>
<feature type="transmembrane region" description="Helical" evidence="5">
    <location>
        <begin position="117"/>
        <end position="140"/>
    </location>
</feature>
<feature type="domain" description="ABC-2 type transporter transmembrane" evidence="6">
    <location>
        <begin position="13"/>
        <end position="221"/>
    </location>
</feature>
<dbReference type="AlphaFoldDB" id="A0A7C2ZLC5"/>
<evidence type="ECO:0000256" key="5">
    <source>
        <dbReference type="SAM" id="Phobius"/>
    </source>
</evidence>
<dbReference type="GO" id="GO:0140359">
    <property type="term" value="F:ABC-type transporter activity"/>
    <property type="evidence" value="ECO:0007669"/>
    <property type="project" value="InterPro"/>
</dbReference>
<comment type="caution">
    <text evidence="7">The sequence shown here is derived from an EMBL/GenBank/DDBJ whole genome shotgun (WGS) entry which is preliminary data.</text>
</comment>
<evidence type="ECO:0000256" key="2">
    <source>
        <dbReference type="ARBA" id="ARBA00022692"/>
    </source>
</evidence>
<evidence type="ECO:0000256" key="1">
    <source>
        <dbReference type="ARBA" id="ARBA00004141"/>
    </source>
</evidence>
<reference evidence="7" key="1">
    <citation type="journal article" date="2020" name="mSystems">
        <title>Genome- and Community-Level Interaction Insights into Carbon Utilization and Element Cycling Functions of Hydrothermarchaeota in Hydrothermal Sediment.</title>
        <authorList>
            <person name="Zhou Z."/>
            <person name="Liu Y."/>
            <person name="Xu W."/>
            <person name="Pan J."/>
            <person name="Luo Z.H."/>
            <person name="Li M."/>
        </authorList>
    </citation>
    <scope>NUCLEOTIDE SEQUENCE [LARGE SCALE GENOMIC DNA]</scope>
    <source>
        <strain evidence="7">SpSt-16</strain>
    </source>
</reference>
<keyword evidence="2 5" id="KW-0812">Transmembrane</keyword>
<gene>
    <name evidence="7" type="ORF">ENO77_00865</name>
</gene>
<accession>A0A7C2ZLC5</accession>
<feature type="transmembrane region" description="Helical" evidence="5">
    <location>
        <begin position="61"/>
        <end position="88"/>
    </location>
</feature>
<evidence type="ECO:0000259" key="6">
    <source>
        <dbReference type="Pfam" id="PF12698"/>
    </source>
</evidence>
<name>A0A7C2ZLC5_9CREN</name>
<evidence type="ECO:0000256" key="3">
    <source>
        <dbReference type="ARBA" id="ARBA00022989"/>
    </source>
</evidence>
<sequence length="244" mass="26683">MVENPQYLYSFLTIGSFIVPVIVLVLVLFAAQLIATSIAIEKEEKMFETLLSLPISRMSVIGAKLFVSILISSVYMVMYGLMMFGFLFGQVLEALSPSEEIAPAYTSTISIVMSGDVLFYMILNVVGLALFMVSIALLLSLFAEDVRTAQTLIGNTIAPTIILVYTPMFIDVSSLSARIVLSLVPIASTVFLPKLAIVQDHGALAMAALSNIVYGVALFIAIRRIVNSEAIFTLKLARRKRRET</sequence>
<evidence type="ECO:0000313" key="7">
    <source>
        <dbReference type="EMBL" id="HEW52722.1"/>
    </source>
</evidence>
<dbReference type="GO" id="GO:0016020">
    <property type="term" value="C:membrane"/>
    <property type="evidence" value="ECO:0007669"/>
    <property type="project" value="UniProtKB-SubCell"/>
</dbReference>
<dbReference type="InterPro" id="IPR013525">
    <property type="entry name" value="ABC2_TM"/>
</dbReference>
<evidence type="ECO:0000256" key="4">
    <source>
        <dbReference type="ARBA" id="ARBA00023136"/>
    </source>
</evidence>
<organism evidence="7">
    <name type="scientific">Ignisphaera aggregans</name>
    <dbReference type="NCBI Taxonomy" id="334771"/>
    <lineage>
        <taxon>Archaea</taxon>
        <taxon>Thermoproteota</taxon>
        <taxon>Thermoprotei</taxon>
        <taxon>Desulfurococcales</taxon>
        <taxon>Desulfurococcaceae</taxon>
        <taxon>Ignisphaera</taxon>
    </lineage>
</organism>
<dbReference type="EMBL" id="DSGT01000002">
    <property type="protein sequence ID" value="HEW52722.1"/>
    <property type="molecule type" value="Genomic_DNA"/>
</dbReference>
<feature type="transmembrane region" description="Helical" evidence="5">
    <location>
        <begin position="12"/>
        <end position="40"/>
    </location>
</feature>
<feature type="transmembrane region" description="Helical" evidence="5">
    <location>
        <begin position="204"/>
        <end position="226"/>
    </location>
</feature>
<keyword evidence="4 5" id="KW-0472">Membrane</keyword>
<dbReference type="Pfam" id="PF12698">
    <property type="entry name" value="ABC2_membrane_3"/>
    <property type="match status" value="1"/>
</dbReference>
<proteinExistence type="predicted"/>
<protein>
    <recommendedName>
        <fullName evidence="6">ABC-2 type transporter transmembrane domain-containing protein</fullName>
    </recommendedName>
</protein>
<keyword evidence="3 5" id="KW-1133">Transmembrane helix</keyword>